<evidence type="ECO:0000256" key="9">
    <source>
        <dbReference type="ARBA" id="ARBA00023239"/>
    </source>
</evidence>
<dbReference type="PANTHER" id="PTHR45790:SF3">
    <property type="entry name" value="S-ADENOSYL-L-METHIONINE-DEPENDENT UROPORPHYRINOGEN III METHYLTRANSFERASE, CHLOROPLASTIC"/>
    <property type="match status" value="1"/>
</dbReference>
<comment type="pathway">
    <text evidence="1">Porphyrin-containing compound metabolism; siroheme biosynthesis; sirohydrochlorin from precorrin-2: step 1/1.</text>
</comment>
<dbReference type="Gene3D" id="1.10.8.210">
    <property type="entry name" value="Sirohaem synthase, dimerisation domain"/>
    <property type="match status" value="1"/>
</dbReference>
<dbReference type="InterPro" id="IPR006366">
    <property type="entry name" value="CobA/CysG_C"/>
</dbReference>
<dbReference type="NCBIfam" id="NF007922">
    <property type="entry name" value="PRK10637.1"/>
    <property type="match status" value="1"/>
</dbReference>
<dbReference type="GO" id="GO:0004851">
    <property type="term" value="F:uroporphyrin-III C-methyltransferase activity"/>
    <property type="evidence" value="ECO:0007669"/>
    <property type="project" value="InterPro"/>
</dbReference>
<dbReference type="UniPathway" id="UPA00262">
    <property type="reaction ID" value="UER00211"/>
</dbReference>
<dbReference type="NCBIfam" id="TIGR01469">
    <property type="entry name" value="cobA_cysG_Cterm"/>
    <property type="match status" value="1"/>
</dbReference>
<reference evidence="18 19" key="1">
    <citation type="submission" date="2019-12" db="EMBL/GenBank/DDBJ databases">
        <title>Roseobacter cerasinus sp. nov., isolated from seawater around aquaculture.</title>
        <authorList>
            <person name="Muramatsu S."/>
            <person name="Takabe Y."/>
            <person name="Mori K."/>
            <person name="Takaichi S."/>
            <person name="Hanada S."/>
        </authorList>
    </citation>
    <scope>NUCLEOTIDE SEQUENCE [LARGE SCALE GENOMIC DNA]</scope>
    <source>
        <strain evidence="18 19">AI77</strain>
    </source>
</reference>
<dbReference type="Gene3D" id="3.30.950.10">
    <property type="entry name" value="Methyltransferase, Cobalt-precorrin-4 Transmethylase, Domain 2"/>
    <property type="match status" value="1"/>
</dbReference>
<evidence type="ECO:0000256" key="13">
    <source>
        <dbReference type="ARBA" id="ARBA00047561"/>
    </source>
</evidence>
<dbReference type="GO" id="GO:0043115">
    <property type="term" value="F:precorrin-2 dehydrogenase activity"/>
    <property type="evidence" value="ECO:0007669"/>
    <property type="project" value="UniProtKB-EC"/>
</dbReference>
<keyword evidence="10" id="KW-0627">Porphyrin biosynthesis</keyword>
<evidence type="ECO:0000256" key="12">
    <source>
        <dbReference type="ARBA" id="ARBA00025705"/>
    </source>
</evidence>
<dbReference type="Gene3D" id="3.40.1010.10">
    <property type="entry name" value="Cobalt-precorrin-4 Transmethylase, Domain 1"/>
    <property type="match status" value="1"/>
</dbReference>
<dbReference type="Gene3D" id="3.40.50.720">
    <property type="entry name" value="NAD(P)-binding Rossmann-like Domain"/>
    <property type="match status" value="1"/>
</dbReference>
<dbReference type="GO" id="GO:0019354">
    <property type="term" value="P:siroheme biosynthetic process"/>
    <property type="evidence" value="ECO:0007669"/>
    <property type="project" value="UniProtKB-UniPathway"/>
</dbReference>
<protein>
    <submittedName>
        <fullName evidence="18">Uroporphyrinogen-III C-methyltransferase</fullName>
    </submittedName>
</protein>
<dbReference type="InterPro" id="IPR003043">
    <property type="entry name" value="Uropor_MeTrfase_CS"/>
</dbReference>
<dbReference type="InterPro" id="IPR050161">
    <property type="entry name" value="Siro_Cobalamin_biosynth"/>
</dbReference>
<keyword evidence="4 15" id="KW-0489">Methyltransferase</keyword>
<dbReference type="InterPro" id="IPR035996">
    <property type="entry name" value="4pyrrol_Methylase_sf"/>
</dbReference>
<keyword evidence="8" id="KW-0520">NAD</keyword>
<evidence type="ECO:0000256" key="11">
    <source>
        <dbReference type="ARBA" id="ARBA00023268"/>
    </source>
</evidence>
<evidence type="ECO:0000256" key="1">
    <source>
        <dbReference type="ARBA" id="ARBA00005010"/>
    </source>
</evidence>
<dbReference type="PROSITE" id="PS00839">
    <property type="entry name" value="SUMT_1"/>
    <property type="match status" value="1"/>
</dbReference>
<dbReference type="InterPro" id="IPR006367">
    <property type="entry name" value="Sirohaem_synthase_N"/>
</dbReference>
<proteinExistence type="inferred from homology"/>
<dbReference type="Proteomes" id="UP000436522">
    <property type="component" value="Unassembled WGS sequence"/>
</dbReference>
<dbReference type="GO" id="GO:0051287">
    <property type="term" value="F:NAD binding"/>
    <property type="evidence" value="ECO:0007669"/>
    <property type="project" value="InterPro"/>
</dbReference>
<dbReference type="OrthoDB" id="9815856at2"/>
<dbReference type="SUPFAM" id="SSF53790">
    <property type="entry name" value="Tetrapyrrole methylase"/>
    <property type="match status" value="1"/>
</dbReference>
<evidence type="ECO:0000313" key="18">
    <source>
        <dbReference type="EMBL" id="GFE48863.1"/>
    </source>
</evidence>
<feature type="active site" description="Proton donor" evidence="14">
    <location>
        <position position="272"/>
    </location>
</feature>
<keyword evidence="11" id="KW-0511">Multifunctional enzyme</keyword>
<feature type="domain" description="Sirohaem synthase dimerisation" evidence="17">
    <location>
        <begin position="151"/>
        <end position="206"/>
    </location>
</feature>
<dbReference type="PROSITE" id="PS00840">
    <property type="entry name" value="SUMT_2"/>
    <property type="match status" value="1"/>
</dbReference>
<name>A0A640VKM9_9RHOB</name>
<dbReference type="NCBIfam" id="NF004790">
    <property type="entry name" value="PRK06136.1"/>
    <property type="match status" value="1"/>
</dbReference>
<evidence type="ECO:0000256" key="3">
    <source>
        <dbReference type="ARBA" id="ARBA00022573"/>
    </source>
</evidence>
<feature type="active site" description="Proton acceptor" evidence="14">
    <location>
        <position position="250"/>
    </location>
</feature>
<dbReference type="EMBL" id="BLIV01000001">
    <property type="protein sequence ID" value="GFE48863.1"/>
    <property type="molecule type" value="Genomic_DNA"/>
</dbReference>
<dbReference type="Pfam" id="PF10414">
    <property type="entry name" value="CysG_dimeriser"/>
    <property type="match status" value="1"/>
</dbReference>
<feature type="domain" description="Tetrapyrrole methylase" evidence="16">
    <location>
        <begin position="220"/>
        <end position="429"/>
    </location>
</feature>
<comment type="catalytic activity">
    <reaction evidence="13">
        <text>precorrin-2 + NAD(+) = sirohydrochlorin + NADH + 2 H(+)</text>
        <dbReference type="Rhea" id="RHEA:15613"/>
        <dbReference type="ChEBI" id="CHEBI:15378"/>
        <dbReference type="ChEBI" id="CHEBI:57540"/>
        <dbReference type="ChEBI" id="CHEBI:57945"/>
        <dbReference type="ChEBI" id="CHEBI:58351"/>
        <dbReference type="ChEBI" id="CHEBI:58827"/>
        <dbReference type="EC" id="1.3.1.76"/>
    </reaction>
</comment>
<dbReference type="GO" id="GO:0009236">
    <property type="term" value="P:cobalamin biosynthetic process"/>
    <property type="evidence" value="ECO:0007669"/>
    <property type="project" value="UniProtKB-KW"/>
</dbReference>
<accession>A0A640VKM9</accession>
<keyword evidence="19" id="KW-1185">Reference proteome</keyword>
<dbReference type="InterPro" id="IPR036291">
    <property type="entry name" value="NAD(P)-bd_dom_sf"/>
</dbReference>
<dbReference type="CDD" id="cd11642">
    <property type="entry name" value="SUMT"/>
    <property type="match status" value="1"/>
</dbReference>
<dbReference type="InterPro" id="IPR014777">
    <property type="entry name" value="4pyrrole_Mease_sub1"/>
</dbReference>
<dbReference type="InterPro" id="IPR000878">
    <property type="entry name" value="4pyrrol_Mease"/>
</dbReference>
<dbReference type="PIRSF" id="PIRSF036426">
    <property type="entry name" value="Sirohaem_synth"/>
    <property type="match status" value="1"/>
</dbReference>
<dbReference type="InterPro" id="IPR019478">
    <property type="entry name" value="Sirohaem_synthase_dimer_dom"/>
</dbReference>
<dbReference type="Gene3D" id="3.30.160.110">
    <property type="entry name" value="Siroheme synthase, domain 2"/>
    <property type="match status" value="1"/>
</dbReference>
<dbReference type="InterPro" id="IPR014776">
    <property type="entry name" value="4pyrrole_Mease_sub2"/>
</dbReference>
<dbReference type="Pfam" id="PF13241">
    <property type="entry name" value="NAD_binding_7"/>
    <property type="match status" value="1"/>
</dbReference>
<evidence type="ECO:0000256" key="15">
    <source>
        <dbReference type="RuleBase" id="RU003960"/>
    </source>
</evidence>
<comment type="caution">
    <text evidence="18">The sequence shown here is derived from an EMBL/GenBank/DDBJ whole genome shotgun (WGS) entry which is preliminary data.</text>
</comment>
<dbReference type="InterPro" id="IPR037115">
    <property type="entry name" value="Sirohaem_synt_dimer_dom_sf"/>
</dbReference>
<keyword evidence="5 15" id="KW-0808">Transferase</keyword>
<dbReference type="SUPFAM" id="SSF51735">
    <property type="entry name" value="NAD(P)-binding Rossmann-fold domains"/>
    <property type="match status" value="1"/>
</dbReference>
<dbReference type="GO" id="GO:0032259">
    <property type="term" value="P:methylation"/>
    <property type="evidence" value="ECO:0007669"/>
    <property type="project" value="UniProtKB-KW"/>
</dbReference>
<evidence type="ECO:0000256" key="8">
    <source>
        <dbReference type="ARBA" id="ARBA00023027"/>
    </source>
</evidence>
<keyword evidence="7" id="KW-0560">Oxidoreductase</keyword>
<dbReference type="RefSeq" id="WP_159974715.1">
    <property type="nucleotide sequence ID" value="NZ_BLIV01000001.1"/>
</dbReference>
<comment type="similarity">
    <text evidence="2 15">Belongs to the precorrin methyltransferase family.</text>
</comment>
<evidence type="ECO:0000256" key="2">
    <source>
        <dbReference type="ARBA" id="ARBA00005879"/>
    </source>
</evidence>
<keyword evidence="9" id="KW-0456">Lyase</keyword>
<keyword evidence="3" id="KW-0169">Cobalamin biosynthesis</keyword>
<dbReference type="AlphaFoldDB" id="A0A640VKM9"/>
<evidence type="ECO:0000313" key="19">
    <source>
        <dbReference type="Proteomes" id="UP000436522"/>
    </source>
</evidence>
<evidence type="ECO:0000259" key="16">
    <source>
        <dbReference type="Pfam" id="PF00590"/>
    </source>
</evidence>
<evidence type="ECO:0000256" key="10">
    <source>
        <dbReference type="ARBA" id="ARBA00023244"/>
    </source>
</evidence>
<evidence type="ECO:0000256" key="4">
    <source>
        <dbReference type="ARBA" id="ARBA00022603"/>
    </source>
</evidence>
<dbReference type="Pfam" id="PF00590">
    <property type="entry name" value="TP_methylase"/>
    <property type="match status" value="1"/>
</dbReference>
<evidence type="ECO:0000259" key="17">
    <source>
        <dbReference type="Pfam" id="PF10414"/>
    </source>
</evidence>
<dbReference type="NCBIfam" id="TIGR01470">
    <property type="entry name" value="cysG_Nterm"/>
    <property type="match status" value="1"/>
</dbReference>
<dbReference type="GO" id="GO:0051266">
    <property type="term" value="F:sirohydrochlorin ferrochelatase activity"/>
    <property type="evidence" value="ECO:0007669"/>
    <property type="project" value="InterPro"/>
</dbReference>
<evidence type="ECO:0000256" key="14">
    <source>
        <dbReference type="PIRSR" id="PIRSR036426-1"/>
    </source>
</evidence>
<gene>
    <name evidence="18" type="primary">cysG</name>
    <name evidence="18" type="ORF">So717_06160</name>
</gene>
<dbReference type="InterPro" id="IPR012409">
    <property type="entry name" value="Sirohaem_synth"/>
</dbReference>
<dbReference type="FunFam" id="3.40.1010.10:FF:000001">
    <property type="entry name" value="Siroheme synthase"/>
    <property type="match status" value="1"/>
</dbReference>
<evidence type="ECO:0000256" key="7">
    <source>
        <dbReference type="ARBA" id="ARBA00023002"/>
    </source>
</evidence>
<dbReference type="SUPFAM" id="SSF75615">
    <property type="entry name" value="Siroheme synthase middle domains-like"/>
    <property type="match status" value="1"/>
</dbReference>
<evidence type="ECO:0000256" key="6">
    <source>
        <dbReference type="ARBA" id="ARBA00022691"/>
    </source>
</evidence>
<organism evidence="18 19">
    <name type="scientific">Roseobacter cerasinus</name>
    <dbReference type="NCBI Taxonomy" id="2602289"/>
    <lineage>
        <taxon>Bacteria</taxon>
        <taxon>Pseudomonadati</taxon>
        <taxon>Pseudomonadota</taxon>
        <taxon>Alphaproteobacteria</taxon>
        <taxon>Rhodobacterales</taxon>
        <taxon>Roseobacteraceae</taxon>
        <taxon>Roseobacter</taxon>
    </lineage>
</organism>
<dbReference type="PANTHER" id="PTHR45790">
    <property type="entry name" value="SIROHEME SYNTHASE-RELATED"/>
    <property type="match status" value="1"/>
</dbReference>
<sequence length="471" mass="49417">MKSFPMFIRTSGRRVVILGGGEQAAQKMRLILKSDAQIEIAAPALDPELKGVVGAGRAQWHRGGIAPEFFRGAAMGFIATGCPGLDASLHALAQEAGCPVNVVDQPALCDLTTPSIVDRDPVVVAIGSEGTAPVLARQIKTRVEEVLPPTLGGLAAAAGRLRSAVAQQVPRPARRAFWRWVFAGPPRDHWTRGAERDAITTIKQAILKGGAPDTPQEGSVALIGAGPGARDLLTLRAVARLQEADVIFYDRLVDPEVLELARRDAERVYVGKVVGAHAWPQEQINALIVAEALKGKQVVRLKSGDPGVFGRGGEEIAAAEARGISVEIVPGVTAACAAAACAGISLTERGVTNSLVLATGTGADGEMPHLSDHLSGPGTTTAFYMATRQAAQISAALRVRGVPQDLEFTLAVDVSKPGQRILTGPIRQLDQVIRDHGVTGCAVILLRWPVSVQRQPLPSGQIDVAPVALVS</sequence>
<comment type="pathway">
    <text evidence="12">Porphyrin-containing compound metabolism; siroheme biosynthesis; precorrin-2 from uroporphyrinogen III: step 1/1.</text>
</comment>
<evidence type="ECO:0000256" key="5">
    <source>
        <dbReference type="ARBA" id="ARBA00022679"/>
    </source>
</evidence>
<keyword evidence="6" id="KW-0949">S-adenosyl-L-methionine</keyword>